<dbReference type="Gene3D" id="3.40.50.300">
    <property type="entry name" value="P-loop containing nucleotide triphosphate hydrolases"/>
    <property type="match status" value="1"/>
</dbReference>
<feature type="domain" description="Sulfotransferase" evidence="1">
    <location>
        <begin position="135"/>
        <end position="213"/>
    </location>
</feature>
<dbReference type="InterPro" id="IPR000863">
    <property type="entry name" value="Sulfotransferase_dom"/>
</dbReference>
<dbReference type="SUPFAM" id="SSF52540">
    <property type="entry name" value="P-loop containing nucleoside triphosphate hydrolases"/>
    <property type="match status" value="1"/>
</dbReference>
<organism evidence="2 3">
    <name type="scientific">Candidatus Woesebacteria bacterium GW2011_GWA1_40_45</name>
    <dbReference type="NCBI Taxonomy" id="1618554"/>
    <lineage>
        <taxon>Bacteria</taxon>
        <taxon>Candidatus Woeseibacteriota</taxon>
    </lineage>
</organism>
<name>A0A0G0UVN3_9BACT</name>
<gene>
    <name evidence="2" type="ORF">UU03_C0001G0025</name>
</gene>
<comment type="caution">
    <text evidence="2">The sequence shown here is derived from an EMBL/GenBank/DDBJ whole genome shotgun (WGS) entry which is preliminary data.</text>
</comment>
<evidence type="ECO:0000259" key="1">
    <source>
        <dbReference type="Pfam" id="PF00685"/>
    </source>
</evidence>
<dbReference type="Pfam" id="PF00685">
    <property type="entry name" value="Sulfotransfer_1"/>
    <property type="match status" value="1"/>
</dbReference>
<protein>
    <recommendedName>
        <fullName evidence="1">Sulfotransferase domain-containing protein</fullName>
    </recommendedName>
</protein>
<dbReference type="AlphaFoldDB" id="A0A0G0UVN3"/>
<dbReference type="InterPro" id="IPR027417">
    <property type="entry name" value="P-loop_NTPase"/>
</dbReference>
<dbReference type="EMBL" id="LBZB01000001">
    <property type="protein sequence ID" value="KKR63675.1"/>
    <property type="molecule type" value="Genomic_DNA"/>
</dbReference>
<evidence type="ECO:0000313" key="3">
    <source>
        <dbReference type="Proteomes" id="UP000034613"/>
    </source>
</evidence>
<evidence type="ECO:0000313" key="2">
    <source>
        <dbReference type="EMBL" id="KKR63675.1"/>
    </source>
</evidence>
<reference evidence="2 3" key="1">
    <citation type="journal article" date="2015" name="Nature">
        <title>rRNA introns, odd ribosomes, and small enigmatic genomes across a large radiation of phyla.</title>
        <authorList>
            <person name="Brown C.T."/>
            <person name="Hug L.A."/>
            <person name="Thomas B.C."/>
            <person name="Sharon I."/>
            <person name="Castelle C.J."/>
            <person name="Singh A."/>
            <person name="Wilkins M.J."/>
            <person name="Williams K.H."/>
            <person name="Banfield J.F."/>
        </authorList>
    </citation>
    <scope>NUCLEOTIDE SEQUENCE [LARGE SCALE GENOMIC DNA]</scope>
</reference>
<dbReference type="GO" id="GO:0008146">
    <property type="term" value="F:sulfotransferase activity"/>
    <property type="evidence" value="ECO:0007669"/>
    <property type="project" value="InterPro"/>
</dbReference>
<accession>A0A0G0UVN3</accession>
<sequence length="272" mass="31631">MLKNQLLYFTAPSRSGSSLLETLLNCLKYIVIVNEPLDSYRITDRKTISLVYNKILKDLSKGLVVQRVDKEGNEVTDTFPNKDISWQKKRIDFYPNSVIGIKKSFPSLGNKDWHDVFIKEWPTFVGWFTKEKGGKVLAIIRNPIYTILSWKTTFDDLNSDTKNQCEAWNRIVSTLIKTRDKTYLVKYESLIENISEEIQKIAKFLGVDFEKIKEFPVIRKNHNTLEYYMNNRKLEGAGIGRSIEIIVQECNSVSRELGYDLKEDIKLLSNVR</sequence>
<proteinExistence type="predicted"/>
<dbReference type="Proteomes" id="UP000034613">
    <property type="component" value="Unassembled WGS sequence"/>
</dbReference>